<comment type="caution">
    <text evidence="2">The sequence shown here is derived from an EMBL/GenBank/DDBJ whole genome shotgun (WGS) entry which is preliminary data.</text>
</comment>
<gene>
    <name evidence="2" type="ORF">COY67_02205</name>
</gene>
<dbReference type="InterPro" id="IPR014729">
    <property type="entry name" value="Rossmann-like_a/b/a_fold"/>
</dbReference>
<dbReference type="AlphaFoldDB" id="A0A2M7REE7"/>
<reference evidence="3" key="1">
    <citation type="submission" date="2017-09" db="EMBL/GenBank/DDBJ databases">
        <title>Depth-based differentiation of microbial function through sediment-hosted aquifers and enrichment of novel symbionts in the deep terrestrial subsurface.</title>
        <authorList>
            <person name="Probst A.J."/>
            <person name="Ladd B."/>
            <person name="Jarett J.K."/>
            <person name="Geller-Mcgrath D.E."/>
            <person name="Sieber C.M.K."/>
            <person name="Emerson J.B."/>
            <person name="Anantharaman K."/>
            <person name="Thomas B.C."/>
            <person name="Malmstrom R."/>
            <person name="Stieglmeier M."/>
            <person name="Klingl A."/>
            <person name="Woyke T."/>
            <person name="Ryan C.M."/>
            <person name="Banfield J.F."/>
        </authorList>
    </citation>
    <scope>NUCLEOTIDE SEQUENCE [LARGE SCALE GENOMIC DNA]</scope>
</reference>
<dbReference type="GO" id="GO:0005886">
    <property type="term" value="C:plasma membrane"/>
    <property type="evidence" value="ECO:0007669"/>
    <property type="project" value="TreeGrafter"/>
</dbReference>
<dbReference type="GO" id="GO:0043164">
    <property type="term" value="P:Gram-negative-bacterium-type cell wall biogenesis"/>
    <property type="evidence" value="ECO:0007669"/>
    <property type="project" value="TreeGrafter"/>
</dbReference>
<evidence type="ECO:0000313" key="2">
    <source>
        <dbReference type="EMBL" id="PIY94706.1"/>
    </source>
</evidence>
<evidence type="ECO:0000313" key="3">
    <source>
        <dbReference type="Proteomes" id="UP000228689"/>
    </source>
</evidence>
<proteinExistence type="predicted"/>
<dbReference type="Gene3D" id="3.40.50.620">
    <property type="entry name" value="HUPs"/>
    <property type="match status" value="1"/>
</dbReference>
<dbReference type="PANTHER" id="PTHR30336">
    <property type="entry name" value="INNER MEMBRANE PROTEIN, PROBABLE PERMEASE"/>
    <property type="match status" value="1"/>
</dbReference>
<dbReference type="InterPro" id="IPR003848">
    <property type="entry name" value="DUF218"/>
</dbReference>
<dbReference type="CDD" id="cd06259">
    <property type="entry name" value="YdcF-like"/>
    <property type="match status" value="1"/>
</dbReference>
<feature type="domain" description="DUF218" evidence="1">
    <location>
        <begin position="24"/>
        <end position="144"/>
    </location>
</feature>
<evidence type="ECO:0000259" key="1">
    <source>
        <dbReference type="Pfam" id="PF02698"/>
    </source>
</evidence>
<dbReference type="Pfam" id="PF02698">
    <property type="entry name" value="DUF218"/>
    <property type="match status" value="1"/>
</dbReference>
<dbReference type="Proteomes" id="UP000228689">
    <property type="component" value="Unassembled WGS sequence"/>
</dbReference>
<accession>A0A2M7REE7</accession>
<dbReference type="PANTHER" id="PTHR30336:SF4">
    <property type="entry name" value="ENVELOPE BIOGENESIS FACTOR ELYC"/>
    <property type="match status" value="1"/>
</dbReference>
<sequence>MDQKEIKKITDYIFLKSANQKADLALVFGTRHQEAINKVFELYRDGLVTKILVSGGINRVSGENEAKEMSDKLIQLGVKNDDIILENKSTNSLENVLFSKQIIDQDFGFDKIKKIIAVVKYYHSRRALMTLKKHFPKTIKLMPVTYEIYGFTIDNWFNNEIGKEKVLSEWNKIPEYLAKGDIEEL</sequence>
<dbReference type="GO" id="GO:0000270">
    <property type="term" value="P:peptidoglycan metabolic process"/>
    <property type="evidence" value="ECO:0007669"/>
    <property type="project" value="TreeGrafter"/>
</dbReference>
<dbReference type="EMBL" id="PFMC01000059">
    <property type="protein sequence ID" value="PIY94706.1"/>
    <property type="molecule type" value="Genomic_DNA"/>
</dbReference>
<dbReference type="InterPro" id="IPR051599">
    <property type="entry name" value="Cell_Envelope_Assoc"/>
</dbReference>
<name>A0A2M7REE7_9BACT</name>
<organism evidence="2 3">
    <name type="scientific">Candidatus Komeilibacteria bacterium CG_4_10_14_0_8_um_filter_37_78</name>
    <dbReference type="NCBI Taxonomy" id="1974471"/>
    <lineage>
        <taxon>Bacteria</taxon>
        <taxon>Candidatus Komeiliibacteriota</taxon>
    </lineage>
</organism>
<protein>
    <recommendedName>
        <fullName evidence="1">DUF218 domain-containing protein</fullName>
    </recommendedName>
</protein>